<dbReference type="InterPro" id="IPR027266">
    <property type="entry name" value="TrmE/GcvT-like"/>
</dbReference>
<dbReference type="SUPFAM" id="SSF103025">
    <property type="entry name" value="Folate-binding domain"/>
    <property type="match status" value="1"/>
</dbReference>
<proteinExistence type="predicted"/>
<keyword evidence="4" id="KW-1185">Reference proteome</keyword>
<dbReference type="EMBL" id="WVIC01000003">
    <property type="protein sequence ID" value="NCJ05431.1"/>
    <property type="molecule type" value="Genomic_DNA"/>
</dbReference>
<sequence length="355" mass="38391">MQALREYQHNQGGHLRDEIADFPGVIHDFGNAEVAVAAVESGVAVCDRTHWGRLRLSGQDRLTFLHNQSSNDLKSRQPGQGCDTVILTSTARTVDLVSAYITEDAVLLLVSPQRRTHLMQWLDRYIFFGDKVTLDDLSETTTTFSVLGSESSHWLAQHFSGELPPTPGDHTLGQIGSSEVRVAAGSGLTTPGYTLFASVDQAVSLWSTLSDGGAVPLGEQVWEQLRIQQGRPKPDAELTEDYNPLEAGLWHTVSFHKGCYIGQETIARLQTYQGVKQHLWGIQLQGAASAGTVITLDGQKVGTLTSAVETPQGWIGLGYVKTKAGGAGTVVAIAETSGRLTEVPFLTRQPLDTSL</sequence>
<feature type="domain" description="GCVT N-terminal" evidence="2">
    <location>
        <begin position="36"/>
        <end position="257"/>
    </location>
</feature>
<dbReference type="SUPFAM" id="SSF101790">
    <property type="entry name" value="Aminomethyltransferase beta-barrel domain"/>
    <property type="match status" value="1"/>
</dbReference>
<dbReference type="NCBIfam" id="TIGR03317">
    <property type="entry name" value="ygfZ_signature"/>
    <property type="match status" value="1"/>
</dbReference>
<dbReference type="InterPro" id="IPR029043">
    <property type="entry name" value="GcvT/YgfZ_C"/>
</dbReference>
<name>A0A8K1ZWJ7_9CYAN</name>
<dbReference type="PANTHER" id="PTHR43757:SF14">
    <property type="entry name" value="GLYCINE CLEAVAGE T-PROTEIN FAMILY"/>
    <property type="match status" value="1"/>
</dbReference>
<evidence type="ECO:0000313" key="4">
    <source>
        <dbReference type="Proteomes" id="UP000607397"/>
    </source>
</evidence>
<dbReference type="RefSeq" id="WP_161823897.1">
    <property type="nucleotide sequence ID" value="NZ_WVIC01000003.1"/>
</dbReference>
<dbReference type="Proteomes" id="UP000607397">
    <property type="component" value="Unassembled WGS sequence"/>
</dbReference>
<evidence type="ECO:0000256" key="1">
    <source>
        <dbReference type="ARBA" id="ARBA00022946"/>
    </source>
</evidence>
<protein>
    <submittedName>
        <fullName evidence="3">Folate-binding protein</fullName>
    </submittedName>
</protein>
<reference evidence="3" key="1">
    <citation type="submission" date="2019-12" db="EMBL/GenBank/DDBJ databases">
        <title>High-Quality draft genome sequences of three cyanobacteria isolated from the limestone walls of the Old Cathedral of Coimbra.</title>
        <authorList>
            <person name="Tiago I."/>
            <person name="Soares F."/>
            <person name="Portugal A."/>
        </authorList>
    </citation>
    <scope>NUCLEOTIDE SEQUENCE [LARGE SCALE GENOMIC DNA]</scope>
    <source>
        <strain evidence="3">C</strain>
    </source>
</reference>
<dbReference type="PANTHER" id="PTHR43757">
    <property type="entry name" value="AMINOMETHYLTRANSFERASE"/>
    <property type="match status" value="1"/>
</dbReference>
<comment type="caution">
    <text evidence="3">The sequence shown here is derived from an EMBL/GenBank/DDBJ whole genome shotgun (WGS) entry which is preliminary data.</text>
</comment>
<dbReference type="InterPro" id="IPR017703">
    <property type="entry name" value="YgfZ/GCV_T_CS"/>
</dbReference>
<accession>A0A8K1ZWJ7</accession>
<dbReference type="InterPro" id="IPR028896">
    <property type="entry name" value="GcvT/YgfZ/DmdA"/>
</dbReference>
<evidence type="ECO:0000259" key="2">
    <source>
        <dbReference type="Pfam" id="PF01571"/>
    </source>
</evidence>
<gene>
    <name evidence="3" type="ORF">GS597_02660</name>
</gene>
<dbReference type="PIRSF" id="PIRSF006487">
    <property type="entry name" value="GcvT"/>
    <property type="match status" value="1"/>
</dbReference>
<organism evidence="3 4">
    <name type="scientific">Petrachloros mirabilis ULC683</name>
    <dbReference type="NCBI Taxonomy" id="2781853"/>
    <lineage>
        <taxon>Bacteria</taxon>
        <taxon>Bacillati</taxon>
        <taxon>Cyanobacteriota</taxon>
        <taxon>Cyanophyceae</taxon>
        <taxon>Synechococcales</taxon>
        <taxon>Petrachlorosaceae</taxon>
        <taxon>Petrachloros</taxon>
        <taxon>Petrachloros mirabilis</taxon>
    </lineage>
</organism>
<dbReference type="AlphaFoldDB" id="A0A8K1ZWJ7"/>
<evidence type="ECO:0000313" key="3">
    <source>
        <dbReference type="EMBL" id="NCJ05431.1"/>
    </source>
</evidence>
<dbReference type="Gene3D" id="3.30.1360.120">
    <property type="entry name" value="Probable tRNA modification gtpase trme, domain 1"/>
    <property type="match status" value="1"/>
</dbReference>
<keyword evidence="1" id="KW-0809">Transit peptide</keyword>
<dbReference type="InterPro" id="IPR006222">
    <property type="entry name" value="GCVT_N"/>
</dbReference>
<dbReference type="Pfam" id="PF01571">
    <property type="entry name" value="GCV_T"/>
    <property type="match status" value="1"/>
</dbReference>